<dbReference type="Proteomes" id="UP000016930">
    <property type="component" value="Unassembled WGS sequence"/>
</dbReference>
<name>M2Q8I3_CERS8</name>
<accession>M2Q8I3</accession>
<proteinExistence type="predicted"/>
<dbReference type="HOGENOM" id="CLU_2654264_0_0_1"/>
<evidence type="ECO:0000313" key="2">
    <source>
        <dbReference type="Proteomes" id="UP000016930"/>
    </source>
</evidence>
<protein>
    <submittedName>
        <fullName evidence="1">Uncharacterized protein</fullName>
    </submittedName>
</protein>
<reference evidence="1 2" key="1">
    <citation type="journal article" date="2012" name="Proc. Natl. Acad. Sci. U.S.A.">
        <title>Comparative genomics of Ceriporiopsis subvermispora and Phanerochaete chrysosporium provide insight into selective ligninolysis.</title>
        <authorList>
            <person name="Fernandez-Fueyo E."/>
            <person name="Ruiz-Duenas F.J."/>
            <person name="Ferreira P."/>
            <person name="Floudas D."/>
            <person name="Hibbett D.S."/>
            <person name="Canessa P."/>
            <person name="Larrondo L.F."/>
            <person name="James T.Y."/>
            <person name="Seelenfreund D."/>
            <person name="Lobos S."/>
            <person name="Polanco R."/>
            <person name="Tello M."/>
            <person name="Honda Y."/>
            <person name="Watanabe T."/>
            <person name="Watanabe T."/>
            <person name="Ryu J.S."/>
            <person name="Kubicek C.P."/>
            <person name="Schmoll M."/>
            <person name="Gaskell J."/>
            <person name="Hammel K.E."/>
            <person name="St John F.J."/>
            <person name="Vanden Wymelenberg A."/>
            <person name="Sabat G."/>
            <person name="Splinter BonDurant S."/>
            <person name="Syed K."/>
            <person name="Yadav J.S."/>
            <person name="Doddapaneni H."/>
            <person name="Subramanian V."/>
            <person name="Lavin J.L."/>
            <person name="Oguiza J.A."/>
            <person name="Perez G."/>
            <person name="Pisabarro A.G."/>
            <person name="Ramirez L."/>
            <person name="Santoyo F."/>
            <person name="Master E."/>
            <person name="Coutinho P.M."/>
            <person name="Henrissat B."/>
            <person name="Lombard V."/>
            <person name="Magnuson J.K."/>
            <person name="Kuees U."/>
            <person name="Hori C."/>
            <person name="Igarashi K."/>
            <person name="Samejima M."/>
            <person name="Held B.W."/>
            <person name="Barry K.W."/>
            <person name="LaButti K.M."/>
            <person name="Lapidus A."/>
            <person name="Lindquist E.A."/>
            <person name="Lucas S.M."/>
            <person name="Riley R."/>
            <person name="Salamov A.A."/>
            <person name="Hoffmeister D."/>
            <person name="Schwenk D."/>
            <person name="Hadar Y."/>
            <person name="Yarden O."/>
            <person name="de Vries R.P."/>
            <person name="Wiebenga A."/>
            <person name="Stenlid J."/>
            <person name="Eastwood D."/>
            <person name="Grigoriev I.V."/>
            <person name="Berka R.M."/>
            <person name="Blanchette R.A."/>
            <person name="Kersten P."/>
            <person name="Martinez A.T."/>
            <person name="Vicuna R."/>
            <person name="Cullen D."/>
        </authorList>
    </citation>
    <scope>NUCLEOTIDE SEQUENCE [LARGE SCALE GENOMIC DNA]</scope>
    <source>
        <strain evidence="1 2">B</strain>
    </source>
</reference>
<organism evidence="1 2">
    <name type="scientific">Ceriporiopsis subvermispora (strain B)</name>
    <name type="common">White-rot fungus</name>
    <name type="synonym">Gelatoporia subvermispora</name>
    <dbReference type="NCBI Taxonomy" id="914234"/>
    <lineage>
        <taxon>Eukaryota</taxon>
        <taxon>Fungi</taxon>
        <taxon>Dikarya</taxon>
        <taxon>Basidiomycota</taxon>
        <taxon>Agaricomycotina</taxon>
        <taxon>Agaricomycetes</taxon>
        <taxon>Polyporales</taxon>
        <taxon>Gelatoporiaceae</taxon>
        <taxon>Gelatoporia</taxon>
    </lineage>
</organism>
<keyword evidence="2" id="KW-1185">Reference proteome</keyword>
<evidence type="ECO:0000313" key="1">
    <source>
        <dbReference type="EMBL" id="EMD33168.1"/>
    </source>
</evidence>
<dbReference type="AlphaFoldDB" id="M2Q8I3"/>
<sequence>MTDACHLWPSTEPDDDLPSPCTIYVARDLREVLTGQNNIREHLRLLILAIGVRILVYQAVEEGVFVVHRERKREPA</sequence>
<gene>
    <name evidence="1" type="ORF">CERSUDRAFT_118232</name>
</gene>
<dbReference type="EMBL" id="KB445807">
    <property type="protein sequence ID" value="EMD33168.1"/>
    <property type="molecule type" value="Genomic_DNA"/>
</dbReference>